<accession>A0A8H4N148</accession>
<keyword evidence="4" id="KW-1185">Reference proteome</keyword>
<comment type="caution">
    <text evidence="3">The sequence shown here is derived from an EMBL/GenBank/DDBJ whole genome shotgun (WGS) entry which is preliminary data.</text>
</comment>
<dbReference type="Pfam" id="PF17784">
    <property type="entry name" value="Sulfotransfer_4"/>
    <property type="match status" value="1"/>
</dbReference>
<dbReference type="InterPro" id="IPR040632">
    <property type="entry name" value="Sulfotransfer_4"/>
</dbReference>
<proteinExistence type="predicted"/>
<feature type="transmembrane region" description="Helical" evidence="1">
    <location>
        <begin position="260"/>
        <end position="279"/>
    </location>
</feature>
<evidence type="ECO:0000256" key="1">
    <source>
        <dbReference type="SAM" id="Phobius"/>
    </source>
</evidence>
<dbReference type="Proteomes" id="UP000572817">
    <property type="component" value="Unassembled WGS sequence"/>
</dbReference>
<dbReference type="SUPFAM" id="SSF52540">
    <property type="entry name" value="P-loop containing nucleoside triphosphate hydrolases"/>
    <property type="match status" value="1"/>
</dbReference>
<gene>
    <name evidence="3" type="ORF">GTA08_BOTSDO07128</name>
    <name evidence="2" type="ORF">GTA08_BOTSDO11323</name>
</gene>
<dbReference type="EMBL" id="WWBZ02000040">
    <property type="protein sequence ID" value="KAF4305080.1"/>
    <property type="molecule type" value="Genomic_DNA"/>
</dbReference>
<dbReference type="PANTHER" id="PTHR36978">
    <property type="entry name" value="P-LOOP CONTAINING NUCLEOTIDE TRIPHOSPHATE HYDROLASE"/>
    <property type="match status" value="1"/>
</dbReference>
<dbReference type="OrthoDB" id="408152at2759"/>
<reference evidence="3 4" key="1">
    <citation type="submission" date="2020-04" db="EMBL/GenBank/DDBJ databases">
        <title>Genome Assembly and Annotation of Botryosphaeria dothidea sdau 11-99, a Latent Pathogen of Apple Fruit Ring Rot in China.</title>
        <authorList>
            <person name="Yu C."/>
            <person name="Diao Y."/>
            <person name="Lu Q."/>
            <person name="Zhao J."/>
            <person name="Cui S."/>
            <person name="Peng C."/>
            <person name="He B."/>
            <person name="Liu H."/>
        </authorList>
    </citation>
    <scope>NUCLEOTIDE SEQUENCE [LARGE SCALE GENOMIC DNA]</scope>
    <source>
        <strain evidence="4">sdau11-99</strain>
        <strain evidence="3">Sdau11-99</strain>
    </source>
</reference>
<evidence type="ECO:0008006" key="5">
    <source>
        <dbReference type="Google" id="ProtNLM"/>
    </source>
</evidence>
<dbReference type="EMBL" id="WWBZ02000082">
    <property type="protein sequence ID" value="KAF4300882.1"/>
    <property type="molecule type" value="Genomic_DNA"/>
</dbReference>
<dbReference type="InterPro" id="IPR027417">
    <property type="entry name" value="P-loop_NTPase"/>
</dbReference>
<evidence type="ECO:0000313" key="4">
    <source>
        <dbReference type="Proteomes" id="UP000572817"/>
    </source>
</evidence>
<organism evidence="3 4">
    <name type="scientific">Botryosphaeria dothidea</name>
    <dbReference type="NCBI Taxonomy" id="55169"/>
    <lineage>
        <taxon>Eukaryota</taxon>
        <taxon>Fungi</taxon>
        <taxon>Dikarya</taxon>
        <taxon>Ascomycota</taxon>
        <taxon>Pezizomycotina</taxon>
        <taxon>Dothideomycetes</taxon>
        <taxon>Dothideomycetes incertae sedis</taxon>
        <taxon>Botryosphaeriales</taxon>
        <taxon>Botryosphaeriaceae</taxon>
        <taxon>Botryosphaeria</taxon>
    </lineage>
</organism>
<keyword evidence="1" id="KW-0472">Membrane</keyword>
<evidence type="ECO:0000313" key="2">
    <source>
        <dbReference type="EMBL" id="KAF4300882.1"/>
    </source>
</evidence>
<dbReference type="AlphaFoldDB" id="A0A8H4N148"/>
<keyword evidence="1" id="KW-0812">Transmembrane</keyword>
<dbReference type="Gene3D" id="3.40.50.300">
    <property type="entry name" value="P-loop containing nucleotide triphosphate hydrolases"/>
    <property type="match status" value="1"/>
</dbReference>
<sequence length="285" mass="32694">MAHRPYNPKPLTDIFTNDTDIDRRKCHRVVPMRVLALGLGRTGTVSLRHALRKLGFNDTYHMLSASTENPPDCLMWSDALAAKYDGAGAPFTRREWDQLLGHCQAVSDWPAVAFAAELIHAYPEAKVILTTRDVDSWYTSALKTVHWRATEPELRRLARHDWGASLYQPMLAQFWTRFFRGNFEKHGKAVFRDYYDEVRRLVPPERLLEYHVGEGWGRLCEFLEVEVPEEEFPHVNDSRGFVERCRGRMRAQWGNVAVRWLAYGVGVAGVGAVVMAAVARRVGRR</sequence>
<protein>
    <recommendedName>
        <fullName evidence="5">NAD dependent epimerase/dehydratase</fullName>
    </recommendedName>
</protein>
<keyword evidence="1" id="KW-1133">Transmembrane helix</keyword>
<name>A0A8H4N148_9PEZI</name>
<evidence type="ECO:0000313" key="3">
    <source>
        <dbReference type="EMBL" id="KAF4305080.1"/>
    </source>
</evidence>
<dbReference type="PANTHER" id="PTHR36978:SF4">
    <property type="entry name" value="P-LOOP CONTAINING NUCLEOSIDE TRIPHOSPHATE HYDROLASE PROTEIN"/>
    <property type="match status" value="1"/>
</dbReference>